<evidence type="ECO:0000256" key="1">
    <source>
        <dbReference type="SAM" id="MobiDB-lite"/>
    </source>
</evidence>
<evidence type="ECO:0000313" key="2">
    <source>
        <dbReference type="EMBL" id="KAH0770383.1"/>
    </source>
</evidence>
<protein>
    <submittedName>
        <fullName evidence="2">Uncharacterized protein</fullName>
    </submittedName>
</protein>
<organism evidence="2 3">
    <name type="scientific">Solanum tuberosum</name>
    <name type="common">Potato</name>
    <dbReference type="NCBI Taxonomy" id="4113"/>
    <lineage>
        <taxon>Eukaryota</taxon>
        <taxon>Viridiplantae</taxon>
        <taxon>Streptophyta</taxon>
        <taxon>Embryophyta</taxon>
        <taxon>Tracheophyta</taxon>
        <taxon>Spermatophyta</taxon>
        <taxon>Magnoliopsida</taxon>
        <taxon>eudicotyledons</taxon>
        <taxon>Gunneridae</taxon>
        <taxon>Pentapetalae</taxon>
        <taxon>asterids</taxon>
        <taxon>lamiids</taxon>
        <taxon>Solanales</taxon>
        <taxon>Solanaceae</taxon>
        <taxon>Solanoideae</taxon>
        <taxon>Solaneae</taxon>
        <taxon>Solanum</taxon>
    </lineage>
</organism>
<sequence>MPDPTRGRLTRGCLTRKIPYSLRTPDPRKAPCVPRGSPPHPRMPDPRMLDPRNPLLLENA</sequence>
<evidence type="ECO:0000313" key="3">
    <source>
        <dbReference type="Proteomes" id="UP000826656"/>
    </source>
</evidence>
<name>A0ABQ7VR80_SOLTU</name>
<keyword evidence="3" id="KW-1185">Reference proteome</keyword>
<gene>
    <name evidence="2" type="ORF">KY290_014364</name>
</gene>
<comment type="caution">
    <text evidence="2">The sequence shown here is derived from an EMBL/GenBank/DDBJ whole genome shotgun (WGS) entry which is preliminary data.</text>
</comment>
<reference evidence="2 3" key="1">
    <citation type="journal article" date="2021" name="bioRxiv">
        <title>Chromosome-scale and haplotype-resolved genome assembly of a tetraploid potato cultivar.</title>
        <authorList>
            <person name="Sun H."/>
            <person name="Jiao W.-B."/>
            <person name="Krause K."/>
            <person name="Campoy J.A."/>
            <person name="Goel M."/>
            <person name="Folz-Donahue K."/>
            <person name="Kukat C."/>
            <person name="Huettel B."/>
            <person name="Schneeberger K."/>
        </authorList>
    </citation>
    <scope>NUCLEOTIDE SEQUENCE [LARGE SCALE GENOMIC DNA]</scope>
    <source>
        <strain evidence="2">SolTubOtavaFocal</strain>
        <tissue evidence="2">Leaves</tissue>
    </source>
</reference>
<proteinExistence type="predicted"/>
<accession>A0ABQ7VR80</accession>
<dbReference type="Proteomes" id="UP000826656">
    <property type="component" value="Unassembled WGS sequence"/>
</dbReference>
<dbReference type="EMBL" id="JAIVGD010000011">
    <property type="protein sequence ID" value="KAH0770383.1"/>
    <property type="molecule type" value="Genomic_DNA"/>
</dbReference>
<feature type="region of interest" description="Disordered" evidence="1">
    <location>
        <begin position="1"/>
        <end position="60"/>
    </location>
</feature>
<feature type="compositionally biased region" description="Low complexity" evidence="1">
    <location>
        <begin position="51"/>
        <end position="60"/>
    </location>
</feature>